<gene>
    <name evidence="3" type="ORF">GCM10007108_00830</name>
</gene>
<comment type="caution">
    <text evidence="3">The sequence shown here is derived from an EMBL/GenBank/DDBJ whole genome shotgun (WGS) entry which is preliminary data.</text>
</comment>
<evidence type="ECO:0000256" key="1">
    <source>
        <dbReference type="ARBA" id="ARBA00022801"/>
    </source>
</evidence>
<dbReference type="Proteomes" id="UP000632195">
    <property type="component" value="Unassembled WGS sequence"/>
</dbReference>
<dbReference type="AlphaFoldDB" id="A0AA37BQC8"/>
<keyword evidence="1" id="KW-0378">Hydrolase</keyword>
<accession>A0AA37BQC8</accession>
<evidence type="ECO:0000313" key="3">
    <source>
        <dbReference type="EMBL" id="GGM66469.1"/>
    </source>
</evidence>
<dbReference type="RefSeq" id="WP_188679361.1">
    <property type="nucleotide sequence ID" value="NZ_BMNY01000001.1"/>
</dbReference>
<dbReference type="SUPFAM" id="SSF53474">
    <property type="entry name" value="alpha/beta-Hydrolases"/>
    <property type="match status" value="1"/>
</dbReference>
<dbReference type="GO" id="GO:0006508">
    <property type="term" value="P:proteolysis"/>
    <property type="evidence" value="ECO:0007669"/>
    <property type="project" value="InterPro"/>
</dbReference>
<dbReference type="Gene3D" id="3.40.50.1820">
    <property type="entry name" value="alpha/beta hydrolase"/>
    <property type="match status" value="1"/>
</dbReference>
<evidence type="ECO:0000313" key="4">
    <source>
        <dbReference type="Proteomes" id="UP000632195"/>
    </source>
</evidence>
<dbReference type="EMBL" id="BMNY01000001">
    <property type="protein sequence ID" value="GGM66469.1"/>
    <property type="molecule type" value="Genomic_DNA"/>
</dbReference>
<dbReference type="GO" id="GO:0004252">
    <property type="term" value="F:serine-type endopeptidase activity"/>
    <property type="evidence" value="ECO:0007669"/>
    <property type="project" value="TreeGrafter"/>
</dbReference>
<evidence type="ECO:0000259" key="2">
    <source>
        <dbReference type="Pfam" id="PF00326"/>
    </source>
</evidence>
<name>A0AA37BQC8_9ARCH</name>
<proteinExistence type="predicted"/>
<organism evidence="3 4">
    <name type="scientific">Thermogymnomonas acidicola</name>
    <dbReference type="NCBI Taxonomy" id="399579"/>
    <lineage>
        <taxon>Archaea</taxon>
        <taxon>Methanobacteriati</taxon>
        <taxon>Thermoplasmatota</taxon>
        <taxon>Thermoplasmata</taxon>
        <taxon>Thermoplasmatales</taxon>
        <taxon>Thermogymnomonas</taxon>
    </lineage>
</organism>
<protein>
    <recommendedName>
        <fullName evidence="2">Peptidase S9 prolyl oligopeptidase catalytic domain-containing protein</fullName>
    </recommendedName>
</protein>
<keyword evidence="4" id="KW-1185">Reference proteome</keyword>
<dbReference type="PANTHER" id="PTHR42776">
    <property type="entry name" value="SERINE PEPTIDASE S9 FAMILY MEMBER"/>
    <property type="match status" value="1"/>
</dbReference>
<dbReference type="InterPro" id="IPR001375">
    <property type="entry name" value="Peptidase_S9_cat"/>
</dbReference>
<dbReference type="Pfam" id="PF00326">
    <property type="entry name" value="Peptidase_S9"/>
    <property type="match status" value="1"/>
</dbReference>
<sequence length="607" mass="68900">MDASRAATLDDMFMLLNPRDVSLSPSGSRALFSASKTFREKGKQIESGIFVVDVKERKVVRRIWREGHRLFSPCFRSDSAVVYADASDEGMFLVIEDTEKGLAEEVRFRGEIESVLCSGGEVFLIGRPEDVEKKRREKEGDDAYFFEEEEVGRRLYRYVAGTGFVEVGRGLNIWEASLSGGEVYAVASDCPHEWCWYSSKLYRLDGDEWRMAYNPGWRQIAMPAAWPGGVAFVESLWSDRGVTAGDILVLDRSSGKVRNVTEGSGGSHSSPVWGKQGELFCVSQYEDEFALEQVLPERRVIWKSHGTVLPAFAPSVSLVSGKFAFAFETHSEPPEVYVLERGRLTRVSEINSALRGLQEIRCEKVEWEGEDGLSIYGLLRYRERSDPLIVLVHGGPTSSSKDTFLDMSRLYISRGFSVFLPNYRGSTGKGREYAEANLGDMGGMDFRDIVRGVEKVLSMGFADREHVYITGGSYGGFMTAWAVTQTDMFRAAVGLFGISDWVSFHGVSNLPLWDRIHYNQDPYEFDRFVKFSPLYHAARVKTPVLLMHGVEDPYVPVGQYMQFYRALREMGKEVRLLLFPREGHGFREKEHRKREFEETVEWFKSHS</sequence>
<reference evidence="3" key="1">
    <citation type="journal article" date="2014" name="Int. J. Syst. Evol. Microbiol.">
        <title>Complete genome sequence of Corynebacterium casei LMG S-19264T (=DSM 44701T), isolated from a smear-ripened cheese.</title>
        <authorList>
            <consortium name="US DOE Joint Genome Institute (JGI-PGF)"/>
            <person name="Walter F."/>
            <person name="Albersmeier A."/>
            <person name="Kalinowski J."/>
            <person name="Ruckert C."/>
        </authorList>
    </citation>
    <scope>NUCLEOTIDE SEQUENCE</scope>
    <source>
        <strain evidence="3">JCM 13583</strain>
    </source>
</reference>
<dbReference type="InterPro" id="IPR029058">
    <property type="entry name" value="AB_hydrolase_fold"/>
</dbReference>
<reference evidence="3" key="2">
    <citation type="submission" date="2022-09" db="EMBL/GenBank/DDBJ databases">
        <authorList>
            <person name="Sun Q."/>
            <person name="Ohkuma M."/>
        </authorList>
    </citation>
    <scope>NUCLEOTIDE SEQUENCE</scope>
    <source>
        <strain evidence="3">JCM 13583</strain>
    </source>
</reference>
<feature type="domain" description="Peptidase S9 prolyl oligopeptidase catalytic" evidence="2">
    <location>
        <begin position="411"/>
        <end position="606"/>
    </location>
</feature>
<dbReference type="SUPFAM" id="SSF82171">
    <property type="entry name" value="DPP6 N-terminal domain-like"/>
    <property type="match status" value="1"/>
</dbReference>
<dbReference type="PANTHER" id="PTHR42776:SF27">
    <property type="entry name" value="DIPEPTIDYL PEPTIDASE FAMILY MEMBER 6"/>
    <property type="match status" value="1"/>
</dbReference>